<keyword evidence="5 8" id="KW-0658">Purine biosynthesis</keyword>
<evidence type="ECO:0000313" key="10">
    <source>
        <dbReference type="Proteomes" id="UP000827133"/>
    </source>
</evidence>
<evidence type="ECO:0000256" key="6">
    <source>
        <dbReference type="ARBA" id="ARBA00022842"/>
    </source>
</evidence>
<comment type="similarity">
    <text evidence="8">Belongs to the adenylosuccinate synthetase family.</text>
</comment>
<dbReference type="Gene3D" id="3.40.440.10">
    <property type="entry name" value="Adenylosuccinate Synthetase, subunit A, domain 1"/>
    <property type="match status" value="1"/>
</dbReference>
<keyword evidence="6 8" id="KW-0460">Magnesium</keyword>
<evidence type="ECO:0000256" key="1">
    <source>
        <dbReference type="ARBA" id="ARBA00003779"/>
    </source>
</evidence>
<dbReference type="GeneID" id="68312144"/>
<accession>A0A9P8DLU8</accession>
<dbReference type="SUPFAM" id="SSF52540">
    <property type="entry name" value="P-loop containing nucleoside triphosphate hydrolases"/>
    <property type="match status" value="1"/>
</dbReference>
<dbReference type="InterPro" id="IPR027417">
    <property type="entry name" value="P-loop_NTPase"/>
</dbReference>
<dbReference type="RefSeq" id="XP_044683315.1">
    <property type="nucleotide sequence ID" value="XM_044821982.1"/>
</dbReference>
<keyword evidence="4 8" id="KW-0547">Nucleotide-binding</keyword>
<comment type="caution">
    <text evidence="9">The sequence shown here is derived from an EMBL/GenBank/DDBJ whole genome shotgun (WGS) entry which is preliminary data.</text>
</comment>
<sequence>MPITVILGAQWGDEGKGKLVDGQCQEAQLCARAAGGHNAGHLVRPSFFSELKELEKDLTAVHDRIFVSDRVNILLDLHIAVDGLEEEELGAIGTTRRGMLTPGLHDGLFFSVFIMSSQTLPNLNGVEVPSQCLASDPI</sequence>
<evidence type="ECO:0000256" key="2">
    <source>
        <dbReference type="ARBA" id="ARBA00022598"/>
    </source>
</evidence>
<dbReference type="InterPro" id="IPR018220">
    <property type="entry name" value="Adenylosuccin_syn_GTP-bd"/>
</dbReference>
<name>A0A9P8DLU8_9HYPO</name>
<evidence type="ECO:0000256" key="5">
    <source>
        <dbReference type="ARBA" id="ARBA00022755"/>
    </source>
</evidence>
<reference evidence="9" key="1">
    <citation type="journal article" date="2021" name="Mol. Plant Microbe Interact.">
        <title>Telomere to telomere genome assembly of Fusarium musae F31, causal agent of crown rot disease of banana.</title>
        <authorList>
            <person name="Degradi L."/>
            <person name="Tava V."/>
            <person name="Kunova A."/>
            <person name="Cortesi P."/>
            <person name="Saracchi M."/>
            <person name="Pasquali M."/>
        </authorList>
    </citation>
    <scope>NUCLEOTIDE SEQUENCE</scope>
    <source>
        <strain evidence="9">F31</strain>
    </source>
</reference>
<organism evidence="9 10">
    <name type="scientific">Fusarium musae</name>
    <dbReference type="NCBI Taxonomy" id="1042133"/>
    <lineage>
        <taxon>Eukaryota</taxon>
        <taxon>Fungi</taxon>
        <taxon>Dikarya</taxon>
        <taxon>Ascomycota</taxon>
        <taxon>Pezizomycotina</taxon>
        <taxon>Sordariomycetes</taxon>
        <taxon>Hypocreomycetidae</taxon>
        <taxon>Hypocreales</taxon>
        <taxon>Nectriaceae</taxon>
        <taxon>Fusarium</taxon>
    </lineage>
</organism>
<evidence type="ECO:0000256" key="3">
    <source>
        <dbReference type="ARBA" id="ARBA00022723"/>
    </source>
</evidence>
<dbReference type="InterPro" id="IPR042109">
    <property type="entry name" value="Adenylosuccinate_synth_dom1"/>
</dbReference>
<comment type="function">
    <text evidence="8">Plays an important role in the de novo pathway of purine nucleotide biosynthesis.</text>
</comment>
<evidence type="ECO:0000313" key="9">
    <source>
        <dbReference type="EMBL" id="KAG9504315.1"/>
    </source>
</evidence>
<dbReference type="GO" id="GO:0046872">
    <property type="term" value="F:metal ion binding"/>
    <property type="evidence" value="ECO:0007669"/>
    <property type="project" value="UniProtKB-KW"/>
</dbReference>
<keyword evidence="7 8" id="KW-0342">GTP-binding</keyword>
<dbReference type="GO" id="GO:0005737">
    <property type="term" value="C:cytoplasm"/>
    <property type="evidence" value="ECO:0007669"/>
    <property type="project" value="TreeGrafter"/>
</dbReference>
<evidence type="ECO:0000256" key="7">
    <source>
        <dbReference type="ARBA" id="ARBA00023134"/>
    </source>
</evidence>
<dbReference type="KEGG" id="fmu:J7337_004287"/>
<dbReference type="Pfam" id="PF00709">
    <property type="entry name" value="Adenylsucc_synt"/>
    <property type="match status" value="2"/>
</dbReference>
<keyword evidence="2 8" id="KW-0436">Ligase</keyword>
<gene>
    <name evidence="9" type="ORF">J7337_004287</name>
</gene>
<evidence type="ECO:0000256" key="8">
    <source>
        <dbReference type="RuleBase" id="RU000520"/>
    </source>
</evidence>
<dbReference type="Proteomes" id="UP000827133">
    <property type="component" value="Unassembled WGS sequence"/>
</dbReference>
<dbReference type="GO" id="GO:0046040">
    <property type="term" value="P:IMP metabolic process"/>
    <property type="evidence" value="ECO:0007669"/>
    <property type="project" value="TreeGrafter"/>
</dbReference>
<dbReference type="EMBL" id="JAHBCI010000003">
    <property type="protein sequence ID" value="KAG9504315.1"/>
    <property type="molecule type" value="Genomic_DNA"/>
</dbReference>
<keyword evidence="3 8" id="KW-0479">Metal-binding</keyword>
<comment type="catalytic activity">
    <reaction evidence="8">
        <text>IMP + L-aspartate + GTP = N(6)-(1,2-dicarboxyethyl)-AMP + GDP + phosphate + 2 H(+)</text>
        <dbReference type="Rhea" id="RHEA:15753"/>
        <dbReference type="ChEBI" id="CHEBI:15378"/>
        <dbReference type="ChEBI" id="CHEBI:29991"/>
        <dbReference type="ChEBI" id="CHEBI:37565"/>
        <dbReference type="ChEBI" id="CHEBI:43474"/>
        <dbReference type="ChEBI" id="CHEBI:57567"/>
        <dbReference type="ChEBI" id="CHEBI:58053"/>
        <dbReference type="ChEBI" id="CHEBI:58189"/>
        <dbReference type="EC" id="6.3.4.4"/>
    </reaction>
</comment>
<evidence type="ECO:0000256" key="4">
    <source>
        <dbReference type="ARBA" id="ARBA00022741"/>
    </source>
</evidence>
<dbReference type="InterPro" id="IPR001114">
    <property type="entry name" value="Adenylosuccinate_synthetase"/>
</dbReference>
<keyword evidence="10" id="KW-1185">Reference proteome</keyword>
<comment type="pathway">
    <text evidence="8">Purine metabolism; AMP biosynthesis via de novo pathway; AMP from IMP: step 1/2.</text>
</comment>
<dbReference type="GO" id="GO:0044208">
    <property type="term" value="P:'de novo' AMP biosynthetic process"/>
    <property type="evidence" value="ECO:0007669"/>
    <property type="project" value="TreeGrafter"/>
</dbReference>
<dbReference type="GO" id="GO:0004019">
    <property type="term" value="F:adenylosuccinate synthase activity"/>
    <property type="evidence" value="ECO:0007669"/>
    <property type="project" value="UniProtKB-EC"/>
</dbReference>
<protein>
    <recommendedName>
        <fullName evidence="8">Adenylosuccinate synthetase</fullName>
        <ecNumber evidence="8">6.3.4.4</ecNumber>
    </recommendedName>
</protein>
<dbReference type="SMART" id="SM00788">
    <property type="entry name" value="Adenylsucc_synt"/>
    <property type="match status" value="1"/>
</dbReference>
<dbReference type="EC" id="6.3.4.4" evidence="8"/>
<dbReference type="PANTHER" id="PTHR11846:SF0">
    <property type="entry name" value="ADENYLOSUCCINATE SYNTHETASE"/>
    <property type="match status" value="1"/>
</dbReference>
<dbReference type="PANTHER" id="PTHR11846">
    <property type="entry name" value="ADENYLOSUCCINATE SYNTHETASE"/>
    <property type="match status" value="1"/>
</dbReference>
<comment type="function">
    <text evidence="1">Plays an important role in the de novo pathway and in the salvage pathway of purine nucleotide biosynthesis. Catalyzes the first committed step in the biosynthesis of AMP from IMP.</text>
</comment>
<dbReference type="GO" id="GO:0005525">
    <property type="term" value="F:GTP binding"/>
    <property type="evidence" value="ECO:0007669"/>
    <property type="project" value="UniProtKB-KW"/>
</dbReference>
<dbReference type="PROSITE" id="PS01266">
    <property type="entry name" value="ADENYLOSUCCIN_SYN_1"/>
    <property type="match status" value="1"/>
</dbReference>
<proteinExistence type="inferred from homology"/>
<dbReference type="AlphaFoldDB" id="A0A9P8DLU8"/>